<evidence type="ECO:0000313" key="7">
    <source>
        <dbReference type="EMBL" id="TVU19967.1"/>
    </source>
</evidence>
<sequence length="432" mass="46540">LFPVLLLLCSSSLLAAPANAEDDIYFQCSSDANYTLGGAFQANLDAVLSSLPSAAAASWCFAKNATGAAAPDMAYGIAQCGRDVSTPVCSNCVEKMAQKLRDGCLGRKNAIIFSETCMVRHSNASFFGEPDGGHLLKYYTAVLNATQPELFATRLDALMSGLKTKAAYGSPLMFAPNVTDVAPLVKIYSVAQCTRDLGKDDCYKCLDRAAAYIPSYWDMKQGGQSILWSYFVRFEASLFYDASGAEAAMSTALAPVPAPGAVSPNNNHNSSTGSNRTVRTALLVSIPVGVTLLVLLFVAVYICKKNRKLHKHVQIASKSHVDEEMGSSDSLQYDLNTLRIATGNFSDQNKLGQGGFGPVYKGKLPNGQNIAVKRLSTTSHQGQAEMKNEVVLVAKFQHKNLVRLCDTPVSRKALNIPHIHSHTLCMKFVCLK</sequence>
<feature type="non-terminal residue" evidence="7">
    <location>
        <position position="1"/>
    </location>
</feature>
<evidence type="ECO:0000313" key="8">
    <source>
        <dbReference type="Proteomes" id="UP000324897"/>
    </source>
</evidence>
<dbReference type="PANTHER" id="PTHR32099">
    <property type="entry name" value="CYSTEINE-RICH REPEAT SECRETORY PROTEIN"/>
    <property type="match status" value="1"/>
</dbReference>
<evidence type="ECO:0000256" key="1">
    <source>
        <dbReference type="ARBA" id="ARBA00022729"/>
    </source>
</evidence>
<keyword evidence="1 4" id="KW-0732">Signal</keyword>
<dbReference type="Pfam" id="PF01657">
    <property type="entry name" value="Stress-antifung"/>
    <property type="match status" value="2"/>
</dbReference>
<evidence type="ECO:0000259" key="5">
    <source>
        <dbReference type="PROSITE" id="PS50011"/>
    </source>
</evidence>
<feature type="chain" id="PRO_5023900262" description="Gnk2-homologous domain-containing protein" evidence="4">
    <location>
        <begin position="21"/>
        <end position="432"/>
    </location>
</feature>
<dbReference type="GO" id="GO:0004672">
    <property type="term" value="F:protein kinase activity"/>
    <property type="evidence" value="ECO:0007669"/>
    <property type="project" value="InterPro"/>
</dbReference>
<dbReference type="InterPro" id="IPR002902">
    <property type="entry name" value="GNK2"/>
</dbReference>
<dbReference type="Gene3D" id="3.30.200.20">
    <property type="entry name" value="Phosphorylase Kinase, domain 1"/>
    <property type="match status" value="1"/>
</dbReference>
<dbReference type="InterPro" id="IPR038408">
    <property type="entry name" value="GNK2_sf"/>
</dbReference>
<dbReference type="PROSITE" id="PS51473">
    <property type="entry name" value="GNK2"/>
    <property type="match status" value="2"/>
</dbReference>
<gene>
    <name evidence="7" type="ORF">EJB05_36152</name>
</gene>
<feature type="domain" description="Gnk2-homologous" evidence="6">
    <location>
        <begin position="133"/>
        <end position="239"/>
    </location>
</feature>
<feature type="domain" description="Protein kinase" evidence="5">
    <location>
        <begin position="345"/>
        <end position="432"/>
    </location>
</feature>
<dbReference type="Pfam" id="PF00069">
    <property type="entry name" value="Pkinase"/>
    <property type="match status" value="1"/>
</dbReference>
<dbReference type="Gene3D" id="3.30.430.20">
    <property type="entry name" value="Gnk2 domain, C-X8-C-X2-C motif"/>
    <property type="match status" value="2"/>
</dbReference>
<dbReference type="OrthoDB" id="694256at2759"/>
<dbReference type="InterPro" id="IPR011009">
    <property type="entry name" value="Kinase-like_dom_sf"/>
</dbReference>
<dbReference type="Proteomes" id="UP000324897">
    <property type="component" value="Chromosome 7"/>
</dbReference>
<accession>A0A5J9U9G0</accession>
<evidence type="ECO:0000256" key="3">
    <source>
        <dbReference type="SAM" id="Phobius"/>
    </source>
</evidence>
<keyword evidence="2" id="KW-0677">Repeat</keyword>
<evidence type="ECO:0008006" key="9">
    <source>
        <dbReference type="Google" id="ProtNLM"/>
    </source>
</evidence>
<dbReference type="EMBL" id="RWGY01000029">
    <property type="protein sequence ID" value="TVU19967.1"/>
    <property type="molecule type" value="Genomic_DNA"/>
</dbReference>
<comment type="caution">
    <text evidence="7">The sequence shown here is derived from an EMBL/GenBank/DDBJ whole genome shotgun (WGS) entry which is preliminary data.</text>
</comment>
<keyword evidence="8" id="KW-1185">Reference proteome</keyword>
<reference evidence="7 8" key="1">
    <citation type="journal article" date="2019" name="Sci. Rep.">
        <title>A high-quality genome of Eragrostis curvula grass provides insights into Poaceae evolution and supports new strategies to enhance forage quality.</title>
        <authorList>
            <person name="Carballo J."/>
            <person name="Santos B.A.C.M."/>
            <person name="Zappacosta D."/>
            <person name="Garbus I."/>
            <person name="Selva J.P."/>
            <person name="Gallo C.A."/>
            <person name="Diaz A."/>
            <person name="Albertini E."/>
            <person name="Caccamo M."/>
            <person name="Echenique V."/>
        </authorList>
    </citation>
    <scope>NUCLEOTIDE SEQUENCE [LARGE SCALE GENOMIC DNA]</scope>
    <source>
        <strain evidence="8">cv. Victoria</strain>
        <tissue evidence="7">Leaf</tissue>
    </source>
</reference>
<proteinExistence type="predicted"/>
<dbReference type="PANTHER" id="PTHR32099:SF30">
    <property type="entry name" value="OS03G0564600 PROTEIN"/>
    <property type="match status" value="1"/>
</dbReference>
<keyword evidence="3" id="KW-1133">Transmembrane helix</keyword>
<name>A0A5J9U9G0_9POAL</name>
<evidence type="ECO:0000259" key="6">
    <source>
        <dbReference type="PROSITE" id="PS51473"/>
    </source>
</evidence>
<evidence type="ECO:0000256" key="2">
    <source>
        <dbReference type="ARBA" id="ARBA00022737"/>
    </source>
</evidence>
<dbReference type="PROSITE" id="PS50011">
    <property type="entry name" value="PROTEIN_KINASE_DOM"/>
    <property type="match status" value="1"/>
</dbReference>
<dbReference type="GO" id="GO:0005524">
    <property type="term" value="F:ATP binding"/>
    <property type="evidence" value="ECO:0007669"/>
    <property type="project" value="InterPro"/>
</dbReference>
<keyword evidence="3" id="KW-0472">Membrane</keyword>
<dbReference type="AlphaFoldDB" id="A0A5J9U9G0"/>
<dbReference type="CDD" id="cd23509">
    <property type="entry name" value="Gnk2-like"/>
    <property type="match status" value="2"/>
</dbReference>
<keyword evidence="3" id="KW-0812">Transmembrane</keyword>
<dbReference type="SUPFAM" id="SSF56112">
    <property type="entry name" value="Protein kinase-like (PK-like)"/>
    <property type="match status" value="1"/>
</dbReference>
<organism evidence="7 8">
    <name type="scientific">Eragrostis curvula</name>
    <name type="common">weeping love grass</name>
    <dbReference type="NCBI Taxonomy" id="38414"/>
    <lineage>
        <taxon>Eukaryota</taxon>
        <taxon>Viridiplantae</taxon>
        <taxon>Streptophyta</taxon>
        <taxon>Embryophyta</taxon>
        <taxon>Tracheophyta</taxon>
        <taxon>Spermatophyta</taxon>
        <taxon>Magnoliopsida</taxon>
        <taxon>Liliopsida</taxon>
        <taxon>Poales</taxon>
        <taxon>Poaceae</taxon>
        <taxon>PACMAD clade</taxon>
        <taxon>Chloridoideae</taxon>
        <taxon>Eragrostideae</taxon>
        <taxon>Eragrostidinae</taxon>
        <taxon>Eragrostis</taxon>
    </lineage>
</organism>
<protein>
    <recommendedName>
        <fullName evidence="9">Gnk2-homologous domain-containing protein</fullName>
    </recommendedName>
</protein>
<dbReference type="InterPro" id="IPR000719">
    <property type="entry name" value="Prot_kinase_dom"/>
</dbReference>
<feature type="transmembrane region" description="Helical" evidence="3">
    <location>
        <begin position="281"/>
        <end position="302"/>
    </location>
</feature>
<evidence type="ECO:0000256" key="4">
    <source>
        <dbReference type="SAM" id="SignalP"/>
    </source>
</evidence>
<feature type="signal peptide" evidence="4">
    <location>
        <begin position="1"/>
        <end position="20"/>
    </location>
</feature>
<dbReference type="Gramene" id="TVU19967">
    <property type="protein sequence ID" value="TVU19967"/>
    <property type="gene ID" value="EJB05_36152"/>
</dbReference>
<feature type="domain" description="Gnk2-homologous" evidence="6">
    <location>
        <begin position="22"/>
        <end position="126"/>
    </location>
</feature>